<organism evidence="4 5">
    <name type="scientific">Tilletiaria anomala (strain ATCC 24038 / CBS 436.72 / UBC 951)</name>
    <dbReference type="NCBI Taxonomy" id="1037660"/>
    <lineage>
        <taxon>Eukaryota</taxon>
        <taxon>Fungi</taxon>
        <taxon>Dikarya</taxon>
        <taxon>Basidiomycota</taxon>
        <taxon>Ustilaginomycotina</taxon>
        <taxon>Exobasidiomycetes</taxon>
        <taxon>Georgefischeriales</taxon>
        <taxon>Tilletiariaceae</taxon>
        <taxon>Tilletiaria</taxon>
    </lineage>
</organism>
<dbReference type="HOGENOM" id="CLU_047639_6_0_1"/>
<evidence type="ECO:0000313" key="5">
    <source>
        <dbReference type="Proteomes" id="UP000027361"/>
    </source>
</evidence>
<keyword evidence="1 2" id="KW-0732">Signal</keyword>
<dbReference type="Pfam" id="PF00967">
    <property type="entry name" value="Barwin"/>
    <property type="match status" value="1"/>
</dbReference>
<dbReference type="OrthoDB" id="623670at2759"/>
<feature type="domain" description="Barwin" evidence="3">
    <location>
        <begin position="73"/>
        <end position="123"/>
    </location>
</feature>
<accession>A0A066WBY3</accession>
<feature type="signal peptide" evidence="2">
    <location>
        <begin position="1"/>
        <end position="23"/>
    </location>
</feature>
<dbReference type="Proteomes" id="UP000027361">
    <property type="component" value="Unassembled WGS sequence"/>
</dbReference>
<evidence type="ECO:0000256" key="2">
    <source>
        <dbReference type="SAM" id="SignalP"/>
    </source>
</evidence>
<proteinExistence type="predicted"/>
<dbReference type="InterPro" id="IPR001153">
    <property type="entry name" value="Barwin_dom"/>
</dbReference>
<gene>
    <name evidence="4" type="ORF">K437DRAFT_267112</name>
</gene>
<sequence>MLTSMKNLALALLAFTAMGSVLAAPIPASDVQLEKRSYSGRATYYNVGKGACGWRNSNSQHVAALNRSQYGNVNAKSSWCGKTIEIKNKRNGKVVSARIVDACPDCKHGSLDLSPSLFSQLNNGNMDDGVFPISWN</sequence>
<keyword evidence="5" id="KW-1185">Reference proteome</keyword>
<dbReference type="PANTHER" id="PTHR31836:SF25">
    <property type="entry name" value="RLPA-LIKE PROTEIN DOUBLE-PSI BETA-BARREL DOMAIN-CONTAINING PROTEIN"/>
    <property type="match status" value="1"/>
</dbReference>
<dbReference type="InParanoid" id="A0A066WBY3"/>
<dbReference type="GO" id="GO:0042742">
    <property type="term" value="P:defense response to bacterium"/>
    <property type="evidence" value="ECO:0007669"/>
    <property type="project" value="InterPro"/>
</dbReference>
<dbReference type="InterPro" id="IPR036908">
    <property type="entry name" value="RlpA-like_sf"/>
</dbReference>
<evidence type="ECO:0000256" key="1">
    <source>
        <dbReference type="ARBA" id="ARBA00022729"/>
    </source>
</evidence>
<dbReference type="Gene3D" id="2.40.40.10">
    <property type="entry name" value="RlpA-like domain"/>
    <property type="match status" value="1"/>
</dbReference>
<dbReference type="RefSeq" id="XP_013244783.1">
    <property type="nucleotide sequence ID" value="XM_013389329.1"/>
</dbReference>
<evidence type="ECO:0000259" key="3">
    <source>
        <dbReference type="Pfam" id="PF00967"/>
    </source>
</evidence>
<protein>
    <recommendedName>
        <fullName evidence="3">Barwin domain-containing protein</fullName>
    </recommendedName>
</protein>
<dbReference type="AlphaFoldDB" id="A0A066WBY3"/>
<name>A0A066WBY3_TILAU</name>
<dbReference type="SUPFAM" id="SSF50685">
    <property type="entry name" value="Barwin-like endoglucanases"/>
    <property type="match status" value="1"/>
</dbReference>
<reference evidence="4 5" key="1">
    <citation type="submission" date="2014-05" db="EMBL/GenBank/DDBJ databases">
        <title>Draft genome sequence of a rare smut relative, Tilletiaria anomala UBC 951.</title>
        <authorList>
            <consortium name="DOE Joint Genome Institute"/>
            <person name="Toome M."/>
            <person name="Kuo A."/>
            <person name="Henrissat B."/>
            <person name="Lipzen A."/>
            <person name="Tritt A."/>
            <person name="Yoshinaga Y."/>
            <person name="Zane M."/>
            <person name="Barry K."/>
            <person name="Grigoriev I.V."/>
            <person name="Spatafora J.W."/>
            <person name="Aimea M.C."/>
        </authorList>
    </citation>
    <scope>NUCLEOTIDE SEQUENCE [LARGE SCALE GENOMIC DNA]</scope>
    <source>
        <strain evidence="4 5">UBC 951</strain>
    </source>
</reference>
<dbReference type="OMA" id="MHITNTA"/>
<dbReference type="PANTHER" id="PTHR31836">
    <property type="match status" value="1"/>
</dbReference>
<evidence type="ECO:0000313" key="4">
    <source>
        <dbReference type="EMBL" id="KDN51447.1"/>
    </source>
</evidence>
<dbReference type="EMBL" id="JMSN01000016">
    <property type="protein sequence ID" value="KDN51447.1"/>
    <property type="molecule type" value="Genomic_DNA"/>
</dbReference>
<dbReference type="InterPro" id="IPR051477">
    <property type="entry name" value="Expansin_CellWall"/>
</dbReference>
<feature type="chain" id="PRO_5001628894" description="Barwin domain-containing protein" evidence="2">
    <location>
        <begin position="24"/>
        <end position="136"/>
    </location>
</feature>
<comment type="caution">
    <text evidence="4">The sequence shown here is derived from an EMBL/GenBank/DDBJ whole genome shotgun (WGS) entry which is preliminary data.</text>
</comment>
<dbReference type="STRING" id="1037660.A0A066WBY3"/>
<dbReference type="GO" id="GO:0050832">
    <property type="term" value="P:defense response to fungus"/>
    <property type="evidence" value="ECO:0007669"/>
    <property type="project" value="InterPro"/>
</dbReference>
<dbReference type="CDD" id="cd22191">
    <property type="entry name" value="DPBB_RlpA_EXP_N-like"/>
    <property type="match status" value="1"/>
</dbReference>
<dbReference type="GeneID" id="25265907"/>